<dbReference type="AlphaFoldDB" id="A0A8R1Y2U5"/>
<dbReference type="PANTHER" id="PTHR10492">
    <property type="match status" value="1"/>
</dbReference>
<dbReference type="Proteomes" id="UP000024404">
    <property type="component" value="Unassembled WGS sequence"/>
</dbReference>
<keyword evidence="1" id="KW-0378">Hydrolase</keyword>
<evidence type="ECO:0000256" key="1">
    <source>
        <dbReference type="RuleBase" id="RU363044"/>
    </source>
</evidence>
<feature type="domain" description="DNA helicase Pif1-like DEAD-box helicase" evidence="2">
    <location>
        <begin position="99"/>
        <end position="224"/>
    </location>
</feature>
<dbReference type="GO" id="GO:0005524">
    <property type="term" value="F:ATP binding"/>
    <property type="evidence" value="ECO:0007669"/>
    <property type="project" value="UniProtKB-KW"/>
</dbReference>
<dbReference type="EMBL" id="CMVM020000213">
    <property type="status" value="NOT_ANNOTATED_CDS"/>
    <property type="molecule type" value="Genomic_DNA"/>
</dbReference>
<dbReference type="GO" id="GO:0006281">
    <property type="term" value="P:DNA repair"/>
    <property type="evidence" value="ECO:0007669"/>
    <property type="project" value="UniProtKB-KW"/>
</dbReference>
<keyword evidence="4" id="KW-1185">Reference proteome</keyword>
<evidence type="ECO:0000313" key="3">
    <source>
        <dbReference type="EnsemblMetazoa" id="OVOC7509.1"/>
    </source>
</evidence>
<sequence>MSDDLPVKNSRAITEVMSWIETVGTGQNVERCWVRCKIDKVQMFHASPQFDFEDALSIDNSAGATAVIEKKEKDSHERKSQVNFEDSSVVAGATIHAPGKTDKTFLIKLILAAIRSQNGIALALALSEIFATFLSGRKIAHSALKLPLNMQFIETPTCNIFKASAMGKVFWKCKFIVRSECTMVQKKFLEALDRSLQVLRGNIRPNGNALILLAEDFRQTIPLIS</sequence>
<comment type="similarity">
    <text evidence="1">Belongs to the helicase family.</text>
</comment>
<dbReference type="GO" id="GO:0016787">
    <property type="term" value="F:hydrolase activity"/>
    <property type="evidence" value="ECO:0007669"/>
    <property type="project" value="UniProtKB-KW"/>
</dbReference>
<dbReference type="InterPro" id="IPR027417">
    <property type="entry name" value="P-loop_NTPase"/>
</dbReference>
<keyword evidence="1" id="KW-0227">DNA damage</keyword>
<dbReference type="GO" id="GO:0006310">
    <property type="term" value="P:DNA recombination"/>
    <property type="evidence" value="ECO:0007669"/>
    <property type="project" value="UniProtKB-KW"/>
</dbReference>
<name>A0A8R1Y2U5_ONCVO</name>
<keyword evidence="1" id="KW-0547">Nucleotide-binding</keyword>
<dbReference type="EC" id="5.6.2.3" evidence="1"/>
<keyword evidence="1" id="KW-0067">ATP-binding</keyword>
<comment type="catalytic activity">
    <reaction evidence="1">
        <text>ATP + H2O = ADP + phosphate + H(+)</text>
        <dbReference type="Rhea" id="RHEA:13065"/>
        <dbReference type="ChEBI" id="CHEBI:15377"/>
        <dbReference type="ChEBI" id="CHEBI:15378"/>
        <dbReference type="ChEBI" id="CHEBI:30616"/>
        <dbReference type="ChEBI" id="CHEBI:43474"/>
        <dbReference type="ChEBI" id="CHEBI:456216"/>
        <dbReference type="EC" id="5.6.2.3"/>
    </reaction>
</comment>
<dbReference type="PANTHER" id="PTHR10492:SF95">
    <property type="entry name" value="HELITRON HELICASE-LIKE DOMAIN-CONTAINING PROTEIN"/>
    <property type="match status" value="1"/>
</dbReference>
<accession>A0A8R1Y2U5</accession>
<evidence type="ECO:0000259" key="2">
    <source>
        <dbReference type="Pfam" id="PF05970"/>
    </source>
</evidence>
<protein>
    <recommendedName>
        <fullName evidence="1">ATP-dependent DNA helicase</fullName>
        <ecNumber evidence="1">5.6.2.3</ecNumber>
    </recommendedName>
</protein>
<dbReference type="EnsemblMetazoa" id="OVOC7509.1">
    <property type="protein sequence ID" value="OVOC7509.1"/>
    <property type="gene ID" value="WBGene00244318"/>
</dbReference>
<comment type="cofactor">
    <cofactor evidence="1">
        <name>Mg(2+)</name>
        <dbReference type="ChEBI" id="CHEBI:18420"/>
    </cofactor>
</comment>
<reference evidence="4" key="1">
    <citation type="submission" date="2013-10" db="EMBL/GenBank/DDBJ databases">
        <title>Genome sequencing of Onchocerca volvulus.</title>
        <authorList>
            <person name="Cotton J."/>
            <person name="Tsai J."/>
            <person name="Stanley E."/>
            <person name="Tracey A."/>
            <person name="Holroyd N."/>
            <person name="Lustigman S."/>
            <person name="Berriman M."/>
        </authorList>
    </citation>
    <scope>NUCLEOTIDE SEQUENCE</scope>
</reference>
<evidence type="ECO:0000313" key="4">
    <source>
        <dbReference type="Proteomes" id="UP000024404"/>
    </source>
</evidence>
<dbReference type="Gene3D" id="3.40.50.300">
    <property type="entry name" value="P-loop containing nucleotide triphosphate hydrolases"/>
    <property type="match status" value="1"/>
</dbReference>
<reference evidence="3" key="2">
    <citation type="submission" date="2022-06" db="UniProtKB">
        <authorList>
            <consortium name="EnsemblMetazoa"/>
        </authorList>
    </citation>
    <scope>IDENTIFICATION</scope>
</reference>
<keyword evidence="1" id="KW-0233">DNA recombination</keyword>
<dbReference type="GO" id="GO:0000723">
    <property type="term" value="P:telomere maintenance"/>
    <property type="evidence" value="ECO:0007669"/>
    <property type="project" value="InterPro"/>
</dbReference>
<organism evidence="3 4">
    <name type="scientific">Onchocerca volvulus</name>
    <dbReference type="NCBI Taxonomy" id="6282"/>
    <lineage>
        <taxon>Eukaryota</taxon>
        <taxon>Metazoa</taxon>
        <taxon>Ecdysozoa</taxon>
        <taxon>Nematoda</taxon>
        <taxon>Chromadorea</taxon>
        <taxon>Rhabditida</taxon>
        <taxon>Spirurina</taxon>
        <taxon>Spiruromorpha</taxon>
        <taxon>Filarioidea</taxon>
        <taxon>Onchocercidae</taxon>
        <taxon>Onchocerca</taxon>
    </lineage>
</organism>
<dbReference type="InterPro" id="IPR010285">
    <property type="entry name" value="DNA_helicase_pif1-like_DEAD"/>
</dbReference>
<keyword evidence="1" id="KW-0234">DNA repair</keyword>
<proteinExistence type="inferred from homology"/>
<keyword evidence="1" id="KW-0347">Helicase</keyword>
<dbReference type="GO" id="GO:0043139">
    <property type="term" value="F:5'-3' DNA helicase activity"/>
    <property type="evidence" value="ECO:0007669"/>
    <property type="project" value="UniProtKB-EC"/>
</dbReference>
<dbReference type="Pfam" id="PF05970">
    <property type="entry name" value="PIF1"/>
    <property type="match status" value="1"/>
</dbReference>